<proteinExistence type="predicted"/>
<feature type="compositionally biased region" description="Polar residues" evidence="1">
    <location>
        <begin position="29"/>
        <end position="73"/>
    </location>
</feature>
<comment type="caution">
    <text evidence="4">The sequence shown here is derived from an EMBL/GenBank/DDBJ whole genome shotgun (WGS) entry which is preliminary data.</text>
</comment>
<feature type="region of interest" description="Disordered" evidence="1">
    <location>
        <begin position="19"/>
        <end position="82"/>
    </location>
</feature>
<feature type="compositionally biased region" description="Basic and acidic residues" evidence="1">
    <location>
        <begin position="106"/>
        <end position="120"/>
    </location>
</feature>
<evidence type="ECO:0000313" key="5">
    <source>
        <dbReference type="Proteomes" id="UP000593563"/>
    </source>
</evidence>
<dbReference type="PANTHER" id="PTHR33373:SF1">
    <property type="entry name" value="DUF4050 DOMAIN-CONTAINING PROTEIN"/>
    <property type="match status" value="1"/>
</dbReference>
<reference evidence="4" key="1">
    <citation type="submission" date="2020-01" db="EMBL/GenBank/DDBJ databases">
        <title>The Celery Genome Sequence Reveals Sequential Paleo-tetraploidization, Resistance Gene Elimination, Karyotype Evolution, and Functional Innovation in Apiales.</title>
        <authorList>
            <person name="Song X."/>
        </authorList>
    </citation>
    <scope>NUCLEOTIDE SEQUENCE</scope>
    <source>
        <tissue evidence="4">Leaf</tissue>
    </source>
</reference>
<keyword evidence="2" id="KW-1133">Transmembrane helix</keyword>
<dbReference type="InterPro" id="IPR025124">
    <property type="entry name" value="Gag1-like_clamp"/>
</dbReference>
<gene>
    <name evidence="4" type="ORF">AG4045_005589</name>
</gene>
<protein>
    <recommendedName>
        <fullName evidence="3">Gag1-like clamp domain-containing protein</fullName>
    </recommendedName>
</protein>
<evidence type="ECO:0000259" key="3">
    <source>
        <dbReference type="Pfam" id="PF13259"/>
    </source>
</evidence>
<accession>A0A6L5BB48</accession>
<keyword evidence="5" id="KW-1185">Reference proteome</keyword>
<evidence type="ECO:0000313" key="4">
    <source>
        <dbReference type="EMBL" id="KAF1002720.1"/>
    </source>
</evidence>
<dbReference type="AlphaFoldDB" id="A0A6L5BB48"/>
<feature type="region of interest" description="Disordered" evidence="1">
    <location>
        <begin position="105"/>
        <end position="128"/>
    </location>
</feature>
<feature type="domain" description="Gag1-like clamp" evidence="3">
    <location>
        <begin position="64"/>
        <end position="197"/>
    </location>
</feature>
<keyword evidence="2" id="KW-0472">Membrane</keyword>
<dbReference type="PANTHER" id="PTHR33373">
    <property type="entry name" value="OS07G0479600 PROTEIN"/>
    <property type="match status" value="1"/>
</dbReference>
<dbReference type="EMBL" id="WRXP01000545">
    <property type="protein sequence ID" value="KAF1002720.1"/>
    <property type="molecule type" value="Genomic_DNA"/>
</dbReference>
<feature type="transmembrane region" description="Helical" evidence="2">
    <location>
        <begin position="134"/>
        <end position="159"/>
    </location>
</feature>
<sequence>MGTVNSACIRCDNNRKVTSSIGEPLNKRGSPSRTVRNSSMSDNLWNGSTFDKKNSAAQSGGSYSIVSTSNQTREVGGSGNGNNPSEFVNHGLLLWNQSRQQWVGNKKSENRGTQIHEPRLSSRSTSWSPSSSNCLLFLILYISSCFSAFFGIIFTIFGWSSTYESLLTSNKRFTKPIPLAEMVDFLVDIWEQDGMYD</sequence>
<dbReference type="Pfam" id="PF13259">
    <property type="entry name" value="clamp_Gag1-like"/>
    <property type="match status" value="1"/>
</dbReference>
<evidence type="ECO:0000256" key="1">
    <source>
        <dbReference type="SAM" id="MobiDB-lite"/>
    </source>
</evidence>
<keyword evidence="2" id="KW-0812">Transmembrane</keyword>
<organism evidence="4 5">
    <name type="scientific">Apium graveolens</name>
    <name type="common">Celery</name>
    <dbReference type="NCBI Taxonomy" id="4045"/>
    <lineage>
        <taxon>Eukaryota</taxon>
        <taxon>Viridiplantae</taxon>
        <taxon>Streptophyta</taxon>
        <taxon>Embryophyta</taxon>
        <taxon>Tracheophyta</taxon>
        <taxon>Spermatophyta</taxon>
        <taxon>Magnoliopsida</taxon>
        <taxon>eudicotyledons</taxon>
        <taxon>Gunneridae</taxon>
        <taxon>Pentapetalae</taxon>
        <taxon>asterids</taxon>
        <taxon>campanulids</taxon>
        <taxon>Apiales</taxon>
        <taxon>Apiaceae</taxon>
        <taxon>Apioideae</taxon>
        <taxon>apioid superclade</taxon>
        <taxon>Apieae</taxon>
        <taxon>Apium</taxon>
    </lineage>
</organism>
<dbReference type="Proteomes" id="UP000593563">
    <property type="component" value="Unassembled WGS sequence"/>
</dbReference>
<name>A0A6L5BB48_APIGR</name>
<evidence type="ECO:0000256" key="2">
    <source>
        <dbReference type="SAM" id="Phobius"/>
    </source>
</evidence>